<accession>G2QR08</accession>
<keyword evidence="4" id="KW-0804">Transcription</keyword>
<dbReference type="Proteomes" id="UP000008181">
    <property type="component" value="Chromosome 1"/>
</dbReference>
<evidence type="ECO:0000256" key="5">
    <source>
        <dbReference type="ARBA" id="ARBA00023242"/>
    </source>
</evidence>
<dbReference type="SMART" id="SM00066">
    <property type="entry name" value="GAL4"/>
    <property type="match status" value="1"/>
</dbReference>
<evidence type="ECO:0000256" key="1">
    <source>
        <dbReference type="ARBA" id="ARBA00022723"/>
    </source>
</evidence>
<keyword evidence="3" id="KW-0805">Transcription regulation</keyword>
<dbReference type="HOGENOM" id="CLU_008362_0_0_1"/>
<dbReference type="eggNOG" id="KOG1721">
    <property type="taxonomic scope" value="Eukaryota"/>
</dbReference>
<dbReference type="PROSITE" id="PS00463">
    <property type="entry name" value="ZN2_CY6_FUNGAL_1"/>
    <property type="match status" value="1"/>
</dbReference>
<evidence type="ECO:0000256" key="3">
    <source>
        <dbReference type="ARBA" id="ARBA00023015"/>
    </source>
</evidence>
<evidence type="ECO:0000256" key="6">
    <source>
        <dbReference type="SAM" id="MobiDB-lite"/>
    </source>
</evidence>
<dbReference type="CDD" id="cd00067">
    <property type="entry name" value="GAL4"/>
    <property type="match status" value="1"/>
</dbReference>
<dbReference type="GeneID" id="11523536"/>
<organism evidence="8 9">
    <name type="scientific">Thermothielavioides terrestris (strain ATCC 38088 / NRRL 8126)</name>
    <name type="common">Thielavia terrestris</name>
    <dbReference type="NCBI Taxonomy" id="578455"/>
    <lineage>
        <taxon>Eukaryota</taxon>
        <taxon>Fungi</taxon>
        <taxon>Dikarya</taxon>
        <taxon>Ascomycota</taxon>
        <taxon>Pezizomycotina</taxon>
        <taxon>Sordariomycetes</taxon>
        <taxon>Sordariomycetidae</taxon>
        <taxon>Sordariales</taxon>
        <taxon>Chaetomiaceae</taxon>
        <taxon>Thermothielavioides</taxon>
        <taxon>Thermothielavioides terrestris</taxon>
    </lineage>
</organism>
<dbReference type="InterPro" id="IPR036864">
    <property type="entry name" value="Zn2-C6_fun-type_DNA-bd_sf"/>
</dbReference>
<protein>
    <recommendedName>
        <fullName evidence="7">Zn(2)-C6 fungal-type domain-containing protein</fullName>
    </recommendedName>
</protein>
<sequence length="851" mass="91769">MLGLTATAETSALACVPCARSKARCDRKVPCTRCVLKKLTCRARVSKRRGAKDSPNINNAQATRFQVDNDGSGRGTRETTHGIWMDWSLRFDAVRTVSQSSQGLAQAGPRGNYGSQFLAQLVSAAAAAADDAGTSLSQFLPTPADLQHFIAPNFSLAPCLGAGMNVDSSPDALLASLAPCLGAGMNVDSSPDALLASLSHGEATDGHVPAASTLPRRMEPPSVDSETEALESWPLFRCNPAAPSSSSTSNPTGPSQVKKLSALLRDVSMSTTTNTARPSGSSTAVEPLLAGTRETLTAVLQGLFHEAQQLYGFQSSPDDGLDVLTLPPPSEMDFLLRAAVDCYAPHYPAALLTAVEVNERIGANRATATLWPSAPWRPAPPGRILRLPSAVDICRISLHKLVERNVQLASDPEFMQCALLLVIAMVWSGDKRLMEMGMYHKAMYLEMHLRASLHASRDDQLARLDTSADAPHRCEILKSQGMLNRATYSWLVLDYELRLFQDTPATSFLSVANLDLPMPSFDVALSAASPGDSAPNAGQHTLNVARSIKDWVARFTDANDTSTMGHVSPHTLRILLCHLADQVLHLRSRIDGLCSTGNQTHHHLRRRSRRNDTPTAALLSMQMREVQGLLKKWFDLAETRRRGPPGGDTDTSTAVAAAHRANAVIYHLTMLSTMVSFPEIERLARRGPDDARAAEAARAHTHHQPHHHHHLDPDDAREIAVHCGQALRSLRGLTASPSGPSPAPPLWWAAAVYRAVLVAWANSANMMMMSQGGSSPAAGSLLRVQLDALPARYDAAVLSDPDPATGEAVSLAEPKAILRYGVRLLELGVQSAFAQGVRLRLMAMARRWEDV</sequence>
<keyword evidence="9" id="KW-1185">Reference proteome</keyword>
<evidence type="ECO:0000313" key="9">
    <source>
        <dbReference type="Proteomes" id="UP000008181"/>
    </source>
</evidence>
<dbReference type="KEGG" id="ttt:THITE_2083982"/>
<gene>
    <name evidence="8" type="ORF">THITE_2083982</name>
</gene>
<dbReference type="OrthoDB" id="40579at2759"/>
<keyword evidence="1" id="KW-0479">Metal-binding</keyword>
<keyword evidence="2" id="KW-0862">Zinc</keyword>
<reference evidence="8 9" key="1">
    <citation type="journal article" date="2011" name="Nat. Biotechnol.">
        <title>Comparative genomic analysis of the thermophilic biomass-degrading fungi Myceliophthora thermophila and Thielavia terrestris.</title>
        <authorList>
            <person name="Berka R.M."/>
            <person name="Grigoriev I.V."/>
            <person name="Otillar R."/>
            <person name="Salamov A."/>
            <person name="Grimwood J."/>
            <person name="Reid I."/>
            <person name="Ishmael N."/>
            <person name="John T."/>
            <person name="Darmond C."/>
            <person name="Moisan M.-C."/>
            <person name="Henrissat B."/>
            <person name="Coutinho P.M."/>
            <person name="Lombard V."/>
            <person name="Natvig D.O."/>
            <person name="Lindquist E."/>
            <person name="Schmutz J."/>
            <person name="Lucas S."/>
            <person name="Harris P."/>
            <person name="Powlowski J."/>
            <person name="Bellemare A."/>
            <person name="Taylor D."/>
            <person name="Butler G."/>
            <person name="de Vries R.P."/>
            <person name="Allijn I.E."/>
            <person name="van den Brink J."/>
            <person name="Ushinsky S."/>
            <person name="Storms R."/>
            <person name="Powell A.J."/>
            <person name="Paulsen I.T."/>
            <person name="Elbourne L.D.H."/>
            <person name="Baker S.E."/>
            <person name="Magnuson J."/>
            <person name="LaBoissiere S."/>
            <person name="Clutterbuck A.J."/>
            <person name="Martinez D."/>
            <person name="Wogulis M."/>
            <person name="de Leon A.L."/>
            <person name="Rey M.W."/>
            <person name="Tsang A."/>
        </authorList>
    </citation>
    <scope>NUCLEOTIDE SEQUENCE [LARGE SCALE GENOMIC DNA]</scope>
    <source>
        <strain evidence="9">ATCC 38088 / NRRL 8126</strain>
    </source>
</reference>
<keyword evidence="5" id="KW-0539">Nucleus</keyword>
<evidence type="ECO:0000256" key="4">
    <source>
        <dbReference type="ARBA" id="ARBA00023163"/>
    </source>
</evidence>
<feature type="compositionally biased region" description="Basic residues" evidence="6">
    <location>
        <begin position="699"/>
        <end position="710"/>
    </location>
</feature>
<dbReference type="SUPFAM" id="SSF57701">
    <property type="entry name" value="Zn2/Cys6 DNA-binding domain"/>
    <property type="match status" value="1"/>
</dbReference>
<evidence type="ECO:0000259" key="7">
    <source>
        <dbReference type="PROSITE" id="PS50048"/>
    </source>
</evidence>
<feature type="domain" description="Zn(2)-C6 fungal-type" evidence="7">
    <location>
        <begin position="14"/>
        <end position="43"/>
    </location>
</feature>
<dbReference type="RefSeq" id="XP_003648796.1">
    <property type="nucleotide sequence ID" value="XM_003648748.1"/>
</dbReference>
<dbReference type="GO" id="GO:0000981">
    <property type="term" value="F:DNA-binding transcription factor activity, RNA polymerase II-specific"/>
    <property type="evidence" value="ECO:0007669"/>
    <property type="project" value="InterPro"/>
</dbReference>
<dbReference type="Gene3D" id="4.10.240.10">
    <property type="entry name" value="Zn(2)-C6 fungal-type DNA-binding domain"/>
    <property type="match status" value="1"/>
</dbReference>
<dbReference type="PANTHER" id="PTHR47660:SF2">
    <property type="entry name" value="TRANSCRIPTION FACTOR WITH C2H2 AND ZN(2)-CYS(6) DNA BINDING DOMAIN (EUROFUNG)"/>
    <property type="match status" value="1"/>
</dbReference>
<dbReference type="Pfam" id="PF00172">
    <property type="entry name" value="Zn_clus"/>
    <property type="match status" value="1"/>
</dbReference>
<evidence type="ECO:0000313" key="8">
    <source>
        <dbReference type="EMBL" id="AEO62460.1"/>
    </source>
</evidence>
<proteinExistence type="predicted"/>
<dbReference type="GO" id="GO:0008270">
    <property type="term" value="F:zinc ion binding"/>
    <property type="evidence" value="ECO:0007669"/>
    <property type="project" value="InterPro"/>
</dbReference>
<name>G2QR08_THETT</name>
<dbReference type="AlphaFoldDB" id="G2QR08"/>
<dbReference type="EMBL" id="CP003009">
    <property type="protein sequence ID" value="AEO62460.1"/>
    <property type="molecule type" value="Genomic_DNA"/>
</dbReference>
<feature type="compositionally biased region" description="Basic and acidic residues" evidence="6">
    <location>
        <begin position="687"/>
        <end position="698"/>
    </location>
</feature>
<evidence type="ECO:0000256" key="2">
    <source>
        <dbReference type="ARBA" id="ARBA00022833"/>
    </source>
</evidence>
<dbReference type="PROSITE" id="PS50048">
    <property type="entry name" value="ZN2_CY6_FUNGAL_2"/>
    <property type="match status" value="1"/>
</dbReference>
<dbReference type="InterPro" id="IPR001138">
    <property type="entry name" value="Zn2Cys6_DnaBD"/>
</dbReference>
<dbReference type="PANTHER" id="PTHR47660">
    <property type="entry name" value="TRANSCRIPTION FACTOR WITH C2H2 AND ZN(2)-CYS(6) DNA BINDING DOMAIN (EUROFUNG)-RELATED-RELATED"/>
    <property type="match status" value="1"/>
</dbReference>
<feature type="region of interest" description="Disordered" evidence="6">
    <location>
        <begin position="204"/>
        <end position="229"/>
    </location>
</feature>
<feature type="region of interest" description="Disordered" evidence="6">
    <location>
        <begin position="687"/>
        <end position="713"/>
    </location>
</feature>